<dbReference type="PANTHER" id="PTHR46246">
    <property type="entry name" value="GUANOSINE-3',5'-BIS(DIPHOSPHATE) 3'-PYROPHOSPHOHYDROLASE MESH1"/>
    <property type="match status" value="1"/>
</dbReference>
<protein>
    <submittedName>
        <fullName evidence="1">HD domain-containing protein</fullName>
    </submittedName>
</protein>
<reference evidence="1 2" key="1">
    <citation type="submission" date="2022-04" db="EMBL/GenBank/DDBJ databases">
        <title>Human microbiome associated bacterial genomes.</title>
        <authorList>
            <person name="Sandstrom S."/>
            <person name="Salamzade R."/>
            <person name="Kalan L.R."/>
        </authorList>
    </citation>
    <scope>NUCLEOTIDE SEQUENCE [LARGE SCALE GENOMIC DNA]</scope>
    <source>
        <strain evidence="2">p3-SID767</strain>
    </source>
</reference>
<sequence>MSSEPTPAYVHAAQSIATRAHAGQTDKLGTDYITHPARVAERVRHYSDTPAAIAAAWLHDVLEDTPTTTDELREAGIPDHVIAAVELLTKRPGQTLEDYCARVRSNPIALAVKQADVDDNTSPERTPQLSAETRERLAQKYARTRHLLGVAP</sequence>
<dbReference type="InterPro" id="IPR003607">
    <property type="entry name" value="HD/PDEase_dom"/>
</dbReference>
<dbReference type="PANTHER" id="PTHR46246:SF1">
    <property type="entry name" value="GUANOSINE-3',5'-BIS(DIPHOSPHATE) 3'-PYROPHOSPHOHYDROLASE MESH1"/>
    <property type="match status" value="1"/>
</dbReference>
<organism evidence="1 2">
    <name type="scientific">Nesterenkonia massiliensis</name>
    <dbReference type="NCBI Taxonomy" id="1232429"/>
    <lineage>
        <taxon>Bacteria</taxon>
        <taxon>Bacillati</taxon>
        <taxon>Actinomycetota</taxon>
        <taxon>Actinomycetes</taxon>
        <taxon>Micrococcales</taxon>
        <taxon>Micrococcaceae</taxon>
        <taxon>Nesterenkonia</taxon>
    </lineage>
</organism>
<dbReference type="EMBL" id="JALXMO010000008">
    <property type="protein sequence ID" value="MCT1606663.1"/>
    <property type="molecule type" value="Genomic_DNA"/>
</dbReference>
<dbReference type="InterPro" id="IPR052194">
    <property type="entry name" value="MESH1"/>
</dbReference>
<dbReference type="CDD" id="cd00077">
    <property type="entry name" value="HDc"/>
    <property type="match status" value="1"/>
</dbReference>
<dbReference type="Proteomes" id="UP001205046">
    <property type="component" value="Unassembled WGS sequence"/>
</dbReference>
<comment type="caution">
    <text evidence="1">The sequence shown here is derived from an EMBL/GenBank/DDBJ whole genome shotgun (WGS) entry which is preliminary data.</text>
</comment>
<keyword evidence="2" id="KW-1185">Reference proteome</keyword>
<evidence type="ECO:0000313" key="1">
    <source>
        <dbReference type="EMBL" id="MCT1606663.1"/>
    </source>
</evidence>
<dbReference type="RefSeq" id="WP_260072768.1">
    <property type="nucleotide sequence ID" value="NZ_JALXMO010000008.1"/>
</dbReference>
<proteinExistence type="predicted"/>
<dbReference type="Gene3D" id="1.10.3210.10">
    <property type="entry name" value="Hypothetical protein af1432"/>
    <property type="match status" value="1"/>
</dbReference>
<gene>
    <name evidence="1" type="ORF">M3B43_04835</name>
</gene>
<dbReference type="Pfam" id="PF13328">
    <property type="entry name" value="HD_4"/>
    <property type="match status" value="1"/>
</dbReference>
<evidence type="ECO:0000313" key="2">
    <source>
        <dbReference type="Proteomes" id="UP001205046"/>
    </source>
</evidence>
<dbReference type="SUPFAM" id="SSF109604">
    <property type="entry name" value="HD-domain/PDEase-like"/>
    <property type="match status" value="1"/>
</dbReference>
<name>A0ABT2HPR4_9MICC</name>
<accession>A0ABT2HPR4</accession>